<dbReference type="Gene3D" id="1.40.20.10">
    <property type="entry name" value="CHAD domain"/>
    <property type="match status" value="1"/>
</dbReference>
<dbReference type="SMART" id="SM00880">
    <property type="entry name" value="CHAD"/>
    <property type="match status" value="1"/>
</dbReference>
<dbReference type="RefSeq" id="WP_330154341.1">
    <property type="nucleotide sequence ID" value="NZ_JAUZMZ010000215.1"/>
</dbReference>
<feature type="region of interest" description="Disordered" evidence="1">
    <location>
        <begin position="201"/>
        <end position="226"/>
    </location>
</feature>
<dbReference type="SUPFAM" id="SSF55154">
    <property type="entry name" value="CYTH-like phosphatases"/>
    <property type="match status" value="1"/>
</dbReference>
<evidence type="ECO:0000313" key="3">
    <source>
        <dbReference type="EMBL" id="MEE2034995.1"/>
    </source>
</evidence>
<protein>
    <submittedName>
        <fullName evidence="3">CYTH and CHAD domain-containing protein</fullName>
    </submittedName>
</protein>
<reference evidence="3 4" key="1">
    <citation type="submission" date="2023-08" db="EMBL/GenBank/DDBJ databases">
        <authorList>
            <person name="Girao M."/>
            <person name="Carvalho M.F."/>
        </authorList>
    </citation>
    <scope>NUCLEOTIDE SEQUENCE [LARGE SCALE GENOMIC DNA]</scope>
    <source>
        <strain evidence="3 4">CC-R104</strain>
    </source>
</reference>
<feature type="domain" description="CHAD" evidence="2">
    <location>
        <begin position="220"/>
        <end position="499"/>
    </location>
</feature>
<dbReference type="Pfam" id="PF05235">
    <property type="entry name" value="CHAD"/>
    <property type="match status" value="1"/>
</dbReference>
<evidence type="ECO:0000256" key="1">
    <source>
        <dbReference type="SAM" id="MobiDB-lite"/>
    </source>
</evidence>
<name>A0ABU7JYA8_9NOCA</name>
<sequence length="499" mass="54614">MVSSRTEHEDEREDRYEVGLGFALPKLQELLPTAGQIEQDETIQESVFYDTAERDLQRQHLTLQRRTGDIDTGWQLTVPADKTPTEIVVPSSDGDAVPDELASWVAGVALGNPMHPVTTLTTVRHTYLLLDADACLLAKITDDVVHGTVAGDGALATEWREVTVALGEAGGKKMRRAIGRSLTRGGGRPLQYPSKLARALADRHRGGEGRADGKRDPGGTDPSTSPTVRVVTDYLEAQVQAIVAGDVWLRRGLDAVHPTRVGIRRFRSTLRVFEKVLEPAARTTLDAELSWYAGLLGEVRDRQVQRARFTRAVAALPSELVMGPVAARIEEDLLAEQLHHLTDVRTVLDGERYRALLATLAQWRTAPPFTDDAAADPGVIRTALRRAERKALKRVAAAAKGADEEALHRARKAAKRARYAAELAEPVLGKKAKKKVARYKKMQEVLGEHQDSVVASGILRRLGARAGTTPGENGFTFGLLYGLELQAVRQARMDAARLM</sequence>
<dbReference type="Gene3D" id="2.40.320.10">
    <property type="entry name" value="Hypothetical Protein Pfu-838710-001"/>
    <property type="match status" value="1"/>
</dbReference>
<keyword evidence="4" id="KW-1185">Reference proteome</keyword>
<dbReference type="PROSITE" id="PS51708">
    <property type="entry name" value="CHAD"/>
    <property type="match status" value="1"/>
</dbReference>
<accession>A0ABU7JYA8</accession>
<gene>
    <name evidence="3" type="ORF">Q8814_23275</name>
</gene>
<dbReference type="InterPro" id="IPR033469">
    <property type="entry name" value="CYTH-like_dom_sf"/>
</dbReference>
<evidence type="ECO:0000313" key="4">
    <source>
        <dbReference type="Proteomes" id="UP001331936"/>
    </source>
</evidence>
<dbReference type="PANTHER" id="PTHR39339">
    <property type="entry name" value="SLR1444 PROTEIN"/>
    <property type="match status" value="1"/>
</dbReference>
<dbReference type="InterPro" id="IPR007899">
    <property type="entry name" value="CHAD_dom"/>
</dbReference>
<comment type="caution">
    <text evidence="3">The sequence shown here is derived from an EMBL/GenBank/DDBJ whole genome shotgun (WGS) entry which is preliminary data.</text>
</comment>
<organism evidence="3 4">
    <name type="scientific">Rhodococcus chondri</name>
    <dbReference type="NCBI Taxonomy" id="3065941"/>
    <lineage>
        <taxon>Bacteria</taxon>
        <taxon>Bacillati</taxon>
        <taxon>Actinomycetota</taxon>
        <taxon>Actinomycetes</taxon>
        <taxon>Mycobacteriales</taxon>
        <taxon>Nocardiaceae</taxon>
        <taxon>Rhodococcus</taxon>
    </lineage>
</organism>
<proteinExistence type="predicted"/>
<feature type="compositionally biased region" description="Basic and acidic residues" evidence="1">
    <location>
        <begin position="201"/>
        <end position="218"/>
    </location>
</feature>
<dbReference type="EMBL" id="JAUZMZ010000215">
    <property type="protein sequence ID" value="MEE2034995.1"/>
    <property type="molecule type" value="Genomic_DNA"/>
</dbReference>
<dbReference type="PANTHER" id="PTHR39339:SF1">
    <property type="entry name" value="CHAD DOMAIN-CONTAINING PROTEIN"/>
    <property type="match status" value="1"/>
</dbReference>
<dbReference type="InterPro" id="IPR038186">
    <property type="entry name" value="CHAD_dom_sf"/>
</dbReference>
<dbReference type="Proteomes" id="UP001331936">
    <property type="component" value="Unassembled WGS sequence"/>
</dbReference>
<evidence type="ECO:0000259" key="2">
    <source>
        <dbReference type="PROSITE" id="PS51708"/>
    </source>
</evidence>
<dbReference type="CDD" id="cd07374">
    <property type="entry name" value="CYTH-like_Pase"/>
    <property type="match status" value="1"/>
</dbReference>